<dbReference type="InterPro" id="IPR011961">
    <property type="entry name" value="RimM"/>
</dbReference>
<keyword evidence="9" id="KW-1185">Reference proteome</keyword>
<feature type="domain" description="Ribosome maturation factor RimM PRC barrel" evidence="7">
    <location>
        <begin position="106"/>
        <end position="171"/>
    </location>
</feature>
<comment type="subunit">
    <text evidence="5">Binds ribosomal protein uS19.</text>
</comment>
<evidence type="ECO:0000256" key="4">
    <source>
        <dbReference type="ARBA" id="ARBA00023186"/>
    </source>
</evidence>
<comment type="similarity">
    <text evidence="5">Belongs to the RimM family.</text>
</comment>
<dbReference type="InterPro" id="IPR002676">
    <property type="entry name" value="RimM_N"/>
</dbReference>
<dbReference type="RefSeq" id="WP_322521055.1">
    <property type="nucleotide sequence ID" value="NZ_CP140153.1"/>
</dbReference>
<comment type="function">
    <text evidence="5">An accessory protein needed during the final step in the assembly of 30S ribosomal subunit, possibly for assembly of the head region. Essential for efficient processing of 16S rRNA. May be needed both before and after RbfA during the maturation of 16S rRNA. It has affinity for free ribosomal 30S subunits but not for 70S ribosomes.</text>
</comment>
<evidence type="ECO:0000259" key="7">
    <source>
        <dbReference type="Pfam" id="PF24986"/>
    </source>
</evidence>
<name>A0ABZ0YV35_9GAMM</name>
<dbReference type="Gene3D" id="2.30.30.240">
    <property type="entry name" value="PRC-barrel domain"/>
    <property type="match status" value="1"/>
</dbReference>
<keyword evidence="2 5" id="KW-0690">Ribosome biogenesis</keyword>
<feature type="domain" description="RimM N-terminal" evidence="6">
    <location>
        <begin position="12"/>
        <end position="94"/>
    </location>
</feature>
<keyword evidence="1 5" id="KW-0963">Cytoplasm</keyword>
<dbReference type="SUPFAM" id="SSF50447">
    <property type="entry name" value="Translation proteins"/>
    <property type="match status" value="1"/>
</dbReference>
<accession>A0ABZ0YV35</accession>
<proteinExistence type="inferred from homology"/>
<dbReference type="Pfam" id="PF24986">
    <property type="entry name" value="PRC_RimM"/>
    <property type="match status" value="1"/>
</dbReference>
<reference evidence="8 9" key="1">
    <citation type="submission" date="2023-11" db="EMBL/GenBank/DDBJ databases">
        <title>MicrobeMod: A computational toolkit for identifying prokaryotic methylation and restriction-modification with nanopore sequencing.</title>
        <authorList>
            <person name="Crits-Christoph A."/>
            <person name="Kang S.C."/>
            <person name="Lee H."/>
            <person name="Ostrov N."/>
        </authorList>
    </citation>
    <scope>NUCLEOTIDE SEQUENCE [LARGE SCALE GENOMIC DNA]</scope>
    <source>
        <strain evidence="8 9">ATCC 49870</strain>
    </source>
</reference>
<evidence type="ECO:0000313" key="9">
    <source>
        <dbReference type="Proteomes" id="UP001327459"/>
    </source>
</evidence>
<dbReference type="Gene3D" id="2.40.30.60">
    <property type="entry name" value="RimM"/>
    <property type="match status" value="1"/>
</dbReference>
<comment type="subcellular location">
    <subcellularLocation>
        <location evidence="5">Cytoplasm</location>
    </subcellularLocation>
</comment>
<dbReference type="PANTHER" id="PTHR33692">
    <property type="entry name" value="RIBOSOME MATURATION FACTOR RIMM"/>
    <property type="match status" value="1"/>
</dbReference>
<keyword evidence="3 5" id="KW-0698">rRNA processing</keyword>
<dbReference type="NCBIfam" id="TIGR02273">
    <property type="entry name" value="16S_RimM"/>
    <property type="match status" value="1"/>
</dbReference>
<organism evidence="8 9">
    <name type="scientific">Guyparkeria halophila</name>
    <dbReference type="NCBI Taxonomy" id="47960"/>
    <lineage>
        <taxon>Bacteria</taxon>
        <taxon>Pseudomonadati</taxon>
        <taxon>Pseudomonadota</taxon>
        <taxon>Gammaproteobacteria</taxon>
        <taxon>Chromatiales</taxon>
        <taxon>Thioalkalibacteraceae</taxon>
        <taxon>Guyparkeria</taxon>
    </lineage>
</organism>
<evidence type="ECO:0000256" key="2">
    <source>
        <dbReference type="ARBA" id="ARBA00022517"/>
    </source>
</evidence>
<evidence type="ECO:0000259" key="6">
    <source>
        <dbReference type="Pfam" id="PF01782"/>
    </source>
</evidence>
<dbReference type="SUPFAM" id="SSF50346">
    <property type="entry name" value="PRC-barrel domain"/>
    <property type="match status" value="1"/>
</dbReference>
<comment type="domain">
    <text evidence="5">The PRC barrel domain binds ribosomal protein uS19.</text>
</comment>
<dbReference type="InterPro" id="IPR009000">
    <property type="entry name" value="Transl_B-barrel_sf"/>
</dbReference>
<evidence type="ECO:0000313" key="8">
    <source>
        <dbReference type="EMBL" id="WQH16035.1"/>
    </source>
</evidence>
<dbReference type="Pfam" id="PF01782">
    <property type="entry name" value="RimM"/>
    <property type="match status" value="1"/>
</dbReference>
<dbReference type="HAMAP" id="MF_00014">
    <property type="entry name" value="Ribosome_mat_RimM"/>
    <property type="match status" value="1"/>
</dbReference>
<keyword evidence="4 5" id="KW-0143">Chaperone</keyword>
<dbReference type="EMBL" id="CP140153">
    <property type="protein sequence ID" value="WQH16035.1"/>
    <property type="molecule type" value="Genomic_DNA"/>
</dbReference>
<evidence type="ECO:0000256" key="3">
    <source>
        <dbReference type="ARBA" id="ARBA00022552"/>
    </source>
</evidence>
<dbReference type="InterPro" id="IPR036976">
    <property type="entry name" value="RimM_N_sf"/>
</dbReference>
<evidence type="ECO:0000256" key="5">
    <source>
        <dbReference type="HAMAP-Rule" id="MF_00014"/>
    </source>
</evidence>
<dbReference type="InterPro" id="IPR011033">
    <property type="entry name" value="PRC_barrel-like_sf"/>
</dbReference>
<dbReference type="PANTHER" id="PTHR33692:SF1">
    <property type="entry name" value="RIBOSOME MATURATION FACTOR RIMM"/>
    <property type="match status" value="1"/>
</dbReference>
<evidence type="ECO:0000256" key="1">
    <source>
        <dbReference type="ARBA" id="ARBA00022490"/>
    </source>
</evidence>
<sequence>MTASTGPVDPVVIAQLGRPYGIKGWIWLQVFTRPIENIQRYRDVYLRTERGETRPAQIEKLTVHPKGVTIKLAGVDDRTAIESLARAEMLVGRDALPPAGPNEYYWRDLMGCEVVHLSGQVLGEVRDIMETGANDVLVVQGDRERLIPFLPDEVIRGVDLDARRIEVDWDPDF</sequence>
<dbReference type="Proteomes" id="UP001327459">
    <property type="component" value="Chromosome"/>
</dbReference>
<gene>
    <name evidence="5 8" type="primary">rimM</name>
    <name evidence="8" type="ORF">SR882_09760</name>
</gene>
<dbReference type="InterPro" id="IPR056792">
    <property type="entry name" value="PRC_RimM"/>
</dbReference>
<protein>
    <recommendedName>
        <fullName evidence="5">Ribosome maturation factor RimM</fullName>
    </recommendedName>
</protein>